<dbReference type="InterPro" id="IPR050071">
    <property type="entry name" value="Dehydroquinate_synthase"/>
</dbReference>
<evidence type="ECO:0000256" key="10">
    <source>
        <dbReference type="ARBA" id="ARBA00022605"/>
    </source>
</evidence>
<keyword evidence="12 18" id="KW-0547">Nucleotide-binding</keyword>
<evidence type="ECO:0000256" key="2">
    <source>
        <dbReference type="ARBA" id="ARBA00001911"/>
    </source>
</evidence>
<evidence type="ECO:0000256" key="14">
    <source>
        <dbReference type="ARBA" id="ARBA00023027"/>
    </source>
</evidence>
<comment type="subcellular location">
    <subcellularLocation>
        <location evidence="4 18">Cytoplasm</location>
    </subcellularLocation>
</comment>
<dbReference type="InterPro" id="IPR030963">
    <property type="entry name" value="DHQ_synth_fam"/>
</dbReference>
<dbReference type="GO" id="GO:0005737">
    <property type="term" value="C:cytoplasm"/>
    <property type="evidence" value="ECO:0007669"/>
    <property type="project" value="UniProtKB-SubCell"/>
</dbReference>
<evidence type="ECO:0000256" key="3">
    <source>
        <dbReference type="ARBA" id="ARBA00001947"/>
    </source>
</evidence>
<keyword evidence="9 18" id="KW-0963">Cytoplasm</keyword>
<keyword evidence="11 18" id="KW-0479">Metal-binding</keyword>
<evidence type="ECO:0000256" key="9">
    <source>
        <dbReference type="ARBA" id="ARBA00022490"/>
    </source>
</evidence>
<comment type="pathway">
    <text evidence="5 18">Metabolic intermediate biosynthesis; chorismate biosynthesis; chorismate from D-erythrose 4-phosphate and phosphoenolpyruvate: step 2/7.</text>
</comment>
<dbReference type="AlphaFoldDB" id="A0A292YIJ7"/>
<comment type="similarity">
    <text evidence="6 18">Belongs to the sugar phosphate cyclases superfamily. Dehydroquinate synthase family.</text>
</comment>
<evidence type="ECO:0000256" key="12">
    <source>
        <dbReference type="ARBA" id="ARBA00022741"/>
    </source>
</evidence>
<feature type="binding site" evidence="18">
    <location>
        <position position="158"/>
    </location>
    <ligand>
        <name>NAD(+)</name>
        <dbReference type="ChEBI" id="CHEBI:57540"/>
    </ligand>
</feature>
<keyword evidence="22" id="KW-1185">Reference proteome</keyword>
<dbReference type="InterPro" id="IPR056179">
    <property type="entry name" value="DHQS_C"/>
</dbReference>
<evidence type="ECO:0000313" key="22">
    <source>
        <dbReference type="Proteomes" id="UP000217785"/>
    </source>
</evidence>
<dbReference type="EMBL" id="BDUF01000029">
    <property type="protein sequence ID" value="GAX89738.1"/>
    <property type="molecule type" value="Genomic_DNA"/>
</dbReference>
<comment type="caution">
    <text evidence="21">The sequence shown here is derived from an EMBL/GenBank/DDBJ whole genome shotgun (WGS) entry which is preliminary data.</text>
</comment>
<dbReference type="FunFam" id="3.40.50.1970:FF:000007">
    <property type="entry name" value="Pentafunctional AROM polypeptide"/>
    <property type="match status" value="1"/>
</dbReference>
<dbReference type="GO" id="GO:0003856">
    <property type="term" value="F:3-dehydroquinate synthase activity"/>
    <property type="evidence" value="ECO:0007669"/>
    <property type="project" value="UniProtKB-UniRule"/>
</dbReference>
<organism evidence="21 22">
    <name type="scientific">Effusibacillus lacus</name>
    <dbReference type="NCBI Taxonomy" id="1348429"/>
    <lineage>
        <taxon>Bacteria</taxon>
        <taxon>Bacillati</taxon>
        <taxon>Bacillota</taxon>
        <taxon>Bacilli</taxon>
        <taxon>Bacillales</taxon>
        <taxon>Alicyclobacillaceae</taxon>
        <taxon>Effusibacillus</taxon>
    </lineage>
</organism>
<comment type="cofactor">
    <cofactor evidence="2 18">
        <name>NAD(+)</name>
        <dbReference type="ChEBI" id="CHEBI:57540"/>
    </cofactor>
</comment>
<evidence type="ECO:0000256" key="16">
    <source>
        <dbReference type="ARBA" id="ARBA00023239"/>
    </source>
</evidence>
<dbReference type="GO" id="GO:0046872">
    <property type="term" value="F:metal ion binding"/>
    <property type="evidence" value="ECO:0007669"/>
    <property type="project" value="UniProtKB-KW"/>
</dbReference>
<dbReference type="Proteomes" id="UP000217785">
    <property type="component" value="Unassembled WGS sequence"/>
</dbReference>
<sequence length="371" mass="40316">MSRKERRVRVDLADRSYDIAIGEGLTGRLGELALEAGVGTSSNCLVVTDDNVAKTGHLRRAVDSLQRSGYKVFEAIIPAGEESKNLRKAELLYDKAFEAGLDRKSAIFALGGGVVGDLAGFVAATYMRGIVFIQVPTTLLAHDSSVGGKVAVNHPKGKNVIGAFHQPKLVVYDISALNTLPEREIRSGLAEVIKHGLIWDADFYEWLESSTDRIKALDPQIMEDLLARSCSIKAAVVAQDEKENGLRAILNFGHTLGHAIESLSKYGTYTHGEAISIGMAFASEMSAEFGRINRDSVERICGLLERIGLPTEVPLDLDPKELLNSMKQDKKATGGNLTFVLLSEIGRVEVVKNIDEAKVLDLLCRLGRKSV</sequence>
<accession>A0A292YIJ7</accession>
<comment type="catalytic activity">
    <reaction evidence="1 18">
        <text>7-phospho-2-dehydro-3-deoxy-D-arabino-heptonate = 3-dehydroquinate + phosphate</text>
        <dbReference type="Rhea" id="RHEA:21968"/>
        <dbReference type="ChEBI" id="CHEBI:32364"/>
        <dbReference type="ChEBI" id="CHEBI:43474"/>
        <dbReference type="ChEBI" id="CHEBI:58394"/>
        <dbReference type="EC" id="4.2.3.4"/>
    </reaction>
</comment>
<dbReference type="PIRSF" id="PIRSF001455">
    <property type="entry name" value="DHQ_synth"/>
    <property type="match status" value="1"/>
</dbReference>
<comment type="caution">
    <text evidence="18">Lacks conserved residue(s) required for the propagation of feature annotation.</text>
</comment>
<feature type="binding site" evidence="18">
    <location>
        <begin position="137"/>
        <end position="138"/>
    </location>
    <ligand>
        <name>NAD(+)</name>
        <dbReference type="ChEBI" id="CHEBI:57540"/>
    </ligand>
</feature>
<keyword evidence="14 18" id="KW-0520">NAD</keyword>
<keyword evidence="16 18" id="KW-0456">Lyase</keyword>
<gene>
    <name evidence="18" type="primary">aroB</name>
    <name evidence="21" type="ORF">EFBL_1363</name>
</gene>
<dbReference type="InterPro" id="IPR030960">
    <property type="entry name" value="DHQS/DOIS_N"/>
</dbReference>
<evidence type="ECO:0000256" key="5">
    <source>
        <dbReference type="ARBA" id="ARBA00004661"/>
    </source>
</evidence>
<dbReference type="InterPro" id="IPR016037">
    <property type="entry name" value="DHQ_synth_AroB"/>
</dbReference>
<dbReference type="OrthoDB" id="9806583at2"/>
<dbReference type="CDD" id="cd08195">
    <property type="entry name" value="DHQS"/>
    <property type="match status" value="1"/>
</dbReference>
<dbReference type="PANTHER" id="PTHR43622:SF7">
    <property type="entry name" value="3-DEHYDROQUINATE SYNTHASE, CHLOROPLASTIC"/>
    <property type="match status" value="1"/>
</dbReference>
<dbReference type="NCBIfam" id="TIGR01357">
    <property type="entry name" value="aroB"/>
    <property type="match status" value="1"/>
</dbReference>
<evidence type="ECO:0000256" key="1">
    <source>
        <dbReference type="ARBA" id="ARBA00001393"/>
    </source>
</evidence>
<dbReference type="Gene3D" id="1.20.1090.10">
    <property type="entry name" value="Dehydroquinate synthase-like - alpha domain"/>
    <property type="match status" value="1"/>
</dbReference>
<evidence type="ECO:0000256" key="7">
    <source>
        <dbReference type="ARBA" id="ARBA00013031"/>
    </source>
</evidence>
<feature type="domain" description="3-dehydroquinate synthase C-terminal" evidence="20">
    <location>
        <begin position="188"/>
        <end position="332"/>
    </location>
</feature>
<evidence type="ECO:0000256" key="13">
    <source>
        <dbReference type="ARBA" id="ARBA00022833"/>
    </source>
</evidence>
<keyword evidence="17 18" id="KW-0170">Cobalt</keyword>
<feature type="binding site" evidence="18">
    <location>
        <begin position="113"/>
        <end position="117"/>
    </location>
    <ligand>
        <name>NAD(+)</name>
        <dbReference type="ChEBI" id="CHEBI:57540"/>
    </ligand>
</feature>
<evidence type="ECO:0000256" key="18">
    <source>
        <dbReference type="HAMAP-Rule" id="MF_00110"/>
    </source>
</evidence>
<dbReference type="GO" id="GO:0008652">
    <property type="term" value="P:amino acid biosynthetic process"/>
    <property type="evidence" value="ECO:0007669"/>
    <property type="project" value="UniProtKB-KW"/>
</dbReference>
<comment type="cofactor">
    <cofactor evidence="3">
        <name>Zn(2+)</name>
        <dbReference type="ChEBI" id="CHEBI:29105"/>
    </cofactor>
</comment>
<evidence type="ECO:0000256" key="8">
    <source>
        <dbReference type="ARBA" id="ARBA00017684"/>
    </source>
</evidence>
<dbReference type="EC" id="4.2.3.4" evidence="7 18"/>
<comment type="cofactor">
    <cofactor evidence="18">
        <name>Co(2+)</name>
        <dbReference type="ChEBI" id="CHEBI:48828"/>
    </cofactor>
    <cofactor evidence="18">
        <name>Zn(2+)</name>
        <dbReference type="ChEBI" id="CHEBI:29105"/>
    </cofactor>
    <text evidence="18">Binds 1 divalent metal cation per subunit. Can use either Co(2+) or Zn(2+).</text>
</comment>
<evidence type="ECO:0000256" key="6">
    <source>
        <dbReference type="ARBA" id="ARBA00005412"/>
    </source>
</evidence>
<evidence type="ECO:0000256" key="11">
    <source>
        <dbReference type="ARBA" id="ARBA00022723"/>
    </source>
</evidence>
<evidence type="ECO:0000259" key="20">
    <source>
        <dbReference type="Pfam" id="PF24621"/>
    </source>
</evidence>
<name>A0A292YIJ7_9BACL</name>
<evidence type="ECO:0000259" key="19">
    <source>
        <dbReference type="Pfam" id="PF01761"/>
    </source>
</evidence>
<evidence type="ECO:0000313" key="21">
    <source>
        <dbReference type="EMBL" id="GAX89738.1"/>
    </source>
</evidence>
<feature type="binding site" evidence="18">
    <location>
        <position position="149"/>
    </location>
    <ligand>
        <name>NAD(+)</name>
        <dbReference type="ChEBI" id="CHEBI:57540"/>
    </ligand>
</feature>
<keyword evidence="10 18" id="KW-0028">Amino-acid biosynthesis</keyword>
<dbReference type="PANTHER" id="PTHR43622">
    <property type="entry name" value="3-DEHYDROQUINATE SYNTHASE"/>
    <property type="match status" value="1"/>
</dbReference>
<keyword evidence="13 18" id="KW-0862">Zinc</keyword>
<dbReference type="GO" id="GO:0000166">
    <property type="term" value="F:nucleotide binding"/>
    <property type="evidence" value="ECO:0007669"/>
    <property type="project" value="UniProtKB-KW"/>
</dbReference>
<dbReference type="GO" id="GO:0009423">
    <property type="term" value="P:chorismate biosynthetic process"/>
    <property type="evidence" value="ECO:0007669"/>
    <property type="project" value="UniProtKB-UniRule"/>
</dbReference>
<dbReference type="Gene3D" id="3.40.50.1970">
    <property type="match status" value="1"/>
</dbReference>
<evidence type="ECO:0000256" key="17">
    <source>
        <dbReference type="ARBA" id="ARBA00023285"/>
    </source>
</evidence>
<dbReference type="UniPathway" id="UPA00053">
    <property type="reaction ID" value="UER00085"/>
</dbReference>
<reference evidence="22" key="1">
    <citation type="submission" date="2017-07" db="EMBL/GenBank/DDBJ databases">
        <title>Draft genome sequence of Effusibacillus lacus strain skLN1.</title>
        <authorList>
            <person name="Watanabe M."/>
            <person name="Kojima H."/>
            <person name="Fukui M."/>
        </authorList>
    </citation>
    <scope>NUCLEOTIDE SEQUENCE [LARGE SCALE GENOMIC DNA]</scope>
    <source>
        <strain evidence="22">skLN1</strain>
    </source>
</reference>
<feature type="domain" description="3-dehydroquinate synthase N-terminal" evidence="19">
    <location>
        <begin position="76"/>
        <end position="186"/>
    </location>
</feature>
<feature type="binding site" evidence="18">
    <location>
        <position position="271"/>
    </location>
    <ligand>
        <name>Zn(2+)</name>
        <dbReference type="ChEBI" id="CHEBI:29105"/>
    </ligand>
</feature>
<dbReference type="HAMAP" id="MF_00110">
    <property type="entry name" value="DHQ_synthase"/>
    <property type="match status" value="1"/>
</dbReference>
<dbReference type="Pfam" id="PF24621">
    <property type="entry name" value="DHQS_C"/>
    <property type="match status" value="1"/>
</dbReference>
<comment type="function">
    <text evidence="18">Catalyzes the conversion of 3-deoxy-D-arabino-heptulosonate 7-phosphate (DAHP) to dehydroquinate (DHQ).</text>
</comment>
<feature type="binding site" evidence="18">
    <location>
        <position position="254"/>
    </location>
    <ligand>
        <name>Zn(2+)</name>
        <dbReference type="ChEBI" id="CHEBI:29105"/>
    </ligand>
</feature>
<keyword evidence="15 18" id="KW-0057">Aromatic amino acid biosynthesis</keyword>
<protein>
    <recommendedName>
        <fullName evidence="8 18">3-dehydroquinate synthase</fullName>
        <shortName evidence="18">DHQS</shortName>
        <ecNumber evidence="7 18">4.2.3.4</ecNumber>
    </recommendedName>
</protein>
<evidence type="ECO:0000256" key="15">
    <source>
        <dbReference type="ARBA" id="ARBA00023141"/>
    </source>
</evidence>
<evidence type="ECO:0000256" key="4">
    <source>
        <dbReference type="ARBA" id="ARBA00004496"/>
    </source>
</evidence>
<dbReference type="GO" id="GO:0009073">
    <property type="term" value="P:aromatic amino acid family biosynthetic process"/>
    <property type="evidence" value="ECO:0007669"/>
    <property type="project" value="UniProtKB-KW"/>
</dbReference>
<proteinExistence type="inferred from homology"/>
<feature type="binding site" evidence="18">
    <location>
        <position position="191"/>
    </location>
    <ligand>
        <name>Zn(2+)</name>
        <dbReference type="ChEBI" id="CHEBI:29105"/>
    </ligand>
</feature>
<dbReference type="Pfam" id="PF01761">
    <property type="entry name" value="DHQ_synthase"/>
    <property type="match status" value="1"/>
</dbReference>
<dbReference type="SUPFAM" id="SSF56796">
    <property type="entry name" value="Dehydroquinate synthase-like"/>
    <property type="match status" value="1"/>
</dbReference>
<dbReference type="RefSeq" id="WP_096181435.1">
    <property type="nucleotide sequence ID" value="NZ_BDUF01000029.1"/>
</dbReference>